<dbReference type="NCBIfam" id="TIGR02937">
    <property type="entry name" value="sigma70-ECF"/>
    <property type="match status" value="1"/>
</dbReference>
<keyword evidence="2" id="KW-0805">Transcription regulation</keyword>
<dbReference type="PANTHER" id="PTHR43133">
    <property type="entry name" value="RNA POLYMERASE ECF-TYPE SIGMA FACTO"/>
    <property type="match status" value="1"/>
</dbReference>
<dbReference type="Gene3D" id="1.10.10.10">
    <property type="entry name" value="Winged helix-like DNA-binding domain superfamily/Winged helix DNA-binding domain"/>
    <property type="match status" value="1"/>
</dbReference>
<gene>
    <name evidence="7" type="ORF">IRJ16_09490</name>
</gene>
<accession>A0A929L2N7</accession>
<evidence type="ECO:0000256" key="3">
    <source>
        <dbReference type="ARBA" id="ARBA00023082"/>
    </source>
</evidence>
<dbReference type="RefSeq" id="WP_194111306.1">
    <property type="nucleotide sequence ID" value="NZ_JADFFL010000003.1"/>
</dbReference>
<comment type="caution">
    <text evidence="7">The sequence shown here is derived from an EMBL/GenBank/DDBJ whole genome shotgun (WGS) entry which is preliminary data.</text>
</comment>
<evidence type="ECO:0000259" key="5">
    <source>
        <dbReference type="Pfam" id="PF04542"/>
    </source>
</evidence>
<dbReference type="GO" id="GO:0006352">
    <property type="term" value="P:DNA-templated transcription initiation"/>
    <property type="evidence" value="ECO:0007669"/>
    <property type="project" value="InterPro"/>
</dbReference>
<dbReference type="InterPro" id="IPR013249">
    <property type="entry name" value="RNA_pol_sigma70_r4_t2"/>
</dbReference>
<dbReference type="Pfam" id="PF04542">
    <property type="entry name" value="Sigma70_r2"/>
    <property type="match status" value="1"/>
</dbReference>
<keyword evidence="8" id="KW-1185">Reference proteome</keyword>
<evidence type="ECO:0000259" key="6">
    <source>
        <dbReference type="Pfam" id="PF08281"/>
    </source>
</evidence>
<dbReference type="InterPro" id="IPR013324">
    <property type="entry name" value="RNA_pol_sigma_r3/r4-like"/>
</dbReference>
<keyword evidence="4" id="KW-0804">Transcription</keyword>
<dbReference type="InterPro" id="IPR039425">
    <property type="entry name" value="RNA_pol_sigma-70-like"/>
</dbReference>
<dbReference type="InterPro" id="IPR013325">
    <property type="entry name" value="RNA_pol_sigma_r2"/>
</dbReference>
<dbReference type="GO" id="GO:0003677">
    <property type="term" value="F:DNA binding"/>
    <property type="evidence" value="ECO:0007669"/>
    <property type="project" value="InterPro"/>
</dbReference>
<dbReference type="InterPro" id="IPR014284">
    <property type="entry name" value="RNA_pol_sigma-70_dom"/>
</dbReference>
<evidence type="ECO:0000313" key="8">
    <source>
        <dbReference type="Proteomes" id="UP000622475"/>
    </source>
</evidence>
<dbReference type="SUPFAM" id="SSF88659">
    <property type="entry name" value="Sigma3 and sigma4 domains of RNA polymerase sigma factors"/>
    <property type="match status" value="1"/>
</dbReference>
<evidence type="ECO:0000256" key="4">
    <source>
        <dbReference type="ARBA" id="ARBA00023163"/>
    </source>
</evidence>
<keyword evidence="3" id="KW-0731">Sigma factor</keyword>
<proteinExistence type="inferred from homology"/>
<comment type="similarity">
    <text evidence="1">Belongs to the sigma-70 factor family. ECF subfamily.</text>
</comment>
<dbReference type="InterPro" id="IPR036388">
    <property type="entry name" value="WH-like_DNA-bd_sf"/>
</dbReference>
<dbReference type="SUPFAM" id="SSF88946">
    <property type="entry name" value="Sigma2 domain of RNA polymerase sigma factors"/>
    <property type="match status" value="1"/>
</dbReference>
<dbReference type="InterPro" id="IPR007627">
    <property type="entry name" value="RNA_pol_sigma70_r2"/>
</dbReference>
<evidence type="ECO:0000256" key="1">
    <source>
        <dbReference type="ARBA" id="ARBA00010641"/>
    </source>
</evidence>
<protein>
    <submittedName>
        <fullName evidence="7">RNA polymerase sigma factor</fullName>
    </submittedName>
</protein>
<dbReference type="Pfam" id="PF08281">
    <property type="entry name" value="Sigma70_r4_2"/>
    <property type="match status" value="1"/>
</dbReference>
<feature type="domain" description="RNA polymerase sigma-70 region 2" evidence="5">
    <location>
        <begin position="25"/>
        <end position="89"/>
    </location>
</feature>
<evidence type="ECO:0000256" key="2">
    <source>
        <dbReference type="ARBA" id="ARBA00023015"/>
    </source>
</evidence>
<dbReference type="GO" id="GO:0016987">
    <property type="term" value="F:sigma factor activity"/>
    <property type="evidence" value="ECO:0007669"/>
    <property type="project" value="UniProtKB-KW"/>
</dbReference>
<sequence>MKEEQLRQLIDGCIRQDRKSQKEVYKAFYSFAMHICLRYAADRDEAAGLANEGFFKAFTKINSYDVARPFRTWLGRIMTNVAIDHYRANLKMAYNEDLDQAIHLGHDEVASARLNYNDLLDMVQRLPRSYRTVFNLYAIDGYTHEEIGELLDISPGTSKSCLFKARAKLKQWIQDSDAPAPGKTYGSAENYLPIVAFNGAMVPPRDIMKGIDRNETGYR</sequence>
<organism evidence="7 8">
    <name type="scientific">Mucilaginibacter myungsuensis</name>
    <dbReference type="NCBI Taxonomy" id="649104"/>
    <lineage>
        <taxon>Bacteria</taxon>
        <taxon>Pseudomonadati</taxon>
        <taxon>Bacteroidota</taxon>
        <taxon>Sphingobacteriia</taxon>
        <taxon>Sphingobacteriales</taxon>
        <taxon>Sphingobacteriaceae</taxon>
        <taxon>Mucilaginibacter</taxon>
    </lineage>
</organism>
<name>A0A929L2N7_9SPHI</name>
<dbReference type="Gene3D" id="1.10.1740.10">
    <property type="match status" value="1"/>
</dbReference>
<dbReference type="AlphaFoldDB" id="A0A929L2N7"/>
<reference evidence="7" key="1">
    <citation type="submission" date="2020-10" db="EMBL/GenBank/DDBJ databases">
        <title>Mucilaginibacter mali sp. nov., isolated from rhizosphere soil of apple orchard.</title>
        <authorList>
            <person name="Lee J.-S."/>
            <person name="Kim H.S."/>
            <person name="Kim J.-S."/>
        </authorList>
    </citation>
    <scope>NUCLEOTIDE SEQUENCE</scope>
    <source>
        <strain evidence="7">KCTC 22746</strain>
    </source>
</reference>
<feature type="domain" description="RNA polymerase sigma factor 70 region 4 type 2" evidence="6">
    <location>
        <begin position="118"/>
        <end position="169"/>
    </location>
</feature>
<dbReference type="PANTHER" id="PTHR43133:SF46">
    <property type="entry name" value="RNA POLYMERASE SIGMA-70 FACTOR ECF SUBFAMILY"/>
    <property type="match status" value="1"/>
</dbReference>
<dbReference type="CDD" id="cd06171">
    <property type="entry name" value="Sigma70_r4"/>
    <property type="match status" value="1"/>
</dbReference>
<evidence type="ECO:0000313" key="7">
    <source>
        <dbReference type="EMBL" id="MBE9662116.1"/>
    </source>
</evidence>
<dbReference type="Proteomes" id="UP000622475">
    <property type="component" value="Unassembled WGS sequence"/>
</dbReference>
<dbReference type="EMBL" id="JADFFL010000003">
    <property type="protein sequence ID" value="MBE9662116.1"/>
    <property type="molecule type" value="Genomic_DNA"/>
</dbReference>